<dbReference type="Gene3D" id="3.50.50.60">
    <property type="entry name" value="FAD/NAD(P)-binding domain"/>
    <property type="match status" value="1"/>
</dbReference>
<dbReference type="EMBL" id="SMBJ01000001">
    <property type="protein sequence ID" value="TCU30916.1"/>
    <property type="molecule type" value="Genomic_DNA"/>
</dbReference>
<evidence type="ECO:0000313" key="4">
    <source>
        <dbReference type="EMBL" id="TCU30916.1"/>
    </source>
</evidence>
<dbReference type="GO" id="GO:0005737">
    <property type="term" value="C:cytoplasm"/>
    <property type="evidence" value="ECO:0007669"/>
    <property type="project" value="TreeGrafter"/>
</dbReference>
<dbReference type="GO" id="GO:0005886">
    <property type="term" value="C:plasma membrane"/>
    <property type="evidence" value="ECO:0007669"/>
    <property type="project" value="TreeGrafter"/>
</dbReference>
<evidence type="ECO:0000256" key="1">
    <source>
        <dbReference type="ARBA" id="ARBA00009410"/>
    </source>
</evidence>
<gene>
    <name evidence="4" type="ORF">EV130_101491</name>
</gene>
<name>A0A4R3RHU4_9HYPH</name>
<dbReference type="Pfam" id="PF01266">
    <property type="entry name" value="DAO"/>
    <property type="match status" value="1"/>
</dbReference>
<keyword evidence="2" id="KW-0560">Oxidoreductase</keyword>
<comment type="similarity">
    <text evidence="1">Belongs to the DadA oxidoreductase family.</text>
</comment>
<reference evidence="4 5" key="1">
    <citation type="submission" date="2019-03" db="EMBL/GenBank/DDBJ databases">
        <title>Genomic Encyclopedia of Type Strains, Phase IV (KMG-V): Genome sequencing to study the core and pangenomes of soil and plant-associated prokaryotes.</title>
        <authorList>
            <person name="Whitman W."/>
        </authorList>
    </citation>
    <scope>NUCLEOTIDE SEQUENCE [LARGE SCALE GENOMIC DNA]</scope>
    <source>
        <strain evidence="4 5">Gr42</strain>
    </source>
</reference>
<organism evidence="4 5">
    <name type="scientific">Rhizobium azibense</name>
    <dbReference type="NCBI Taxonomy" id="1136135"/>
    <lineage>
        <taxon>Bacteria</taxon>
        <taxon>Pseudomonadati</taxon>
        <taxon>Pseudomonadota</taxon>
        <taxon>Alphaproteobacteria</taxon>
        <taxon>Hyphomicrobiales</taxon>
        <taxon>Rhizobiaceae</taxon>
        <taxon>Rhizobium/Agrobacterium group</taxon>
        <taxon>Rhizobium</taxon>
    </lineage>
</organism>
<evidence type="ECO:0000259" key="3">
    <source>
        <dbReference type="Pfam" id="PF01266"/>
    </source>
</evidence>
<dbReference type="PANTHER" id="PTHR13847:SF280">
    <property type="entry name" value="D-AMINO ACID DEHYDROGENASE"/>
    <property type="match status" value="1"/>
</dbReference>
<dbReference type="AlphaFoldDB" id="A0A4R3RHU4"/>
<evidence type="ECO:0000256" key="2">
    <source>
        <dbReference type="ARBA" id="ARBA00023002"/>
    </source>
</evidence>
<comment type="caution">
    <text evidence="4">The sequence shown here is derived from an EMBL/GenBank/DDBJ whole genome shotgun (WGS) entry which is preliminary data.</text>
</comment>
<feature type="domain" description="FAD dependent oxidoreductase" evidence="3">
    <location>
        <begin position="47"/>
        <end position="439"/>
    </location>
</feature>
<protein>
    <submittedName>
        <fullName evidence="4">Glycine/D-amino acid oxidase-like deaminating enzyme</fullName>
    </submittedName>
</protein>
<evidence type="ECO:0000313" key="5">
    <source>
        <dbReference type="Proteomes" id="UP000295547"/>
    </source>
</evidence>
<dbReference type="Gene3D" id="3.30.9.10">
    <property type="entry name" value="D-Amino Acid Oxidase, subunit A, domain 2"/>
    <property type="match status" value="1"/>
</dbReference>
<keyword evidence="5" id="KW-1185">Reference proteome</keyword>
<dbReference type="InterPro" id="IPR006076">
    <property type="entry name" value="FAD-dep_OxRdtase"/>
</dbReference>
<dbReference type="SUPFAM" id="SSF51905">
    <property type="entry name" value="FAD/NAD(P)-binding domain"/>
    <property type="match status" value="1"/>
</dbReference>
<dbReference type="PANTHER" id="PTHR13847">
    <property type="entry name" value="SARCOSINE DEHYDROGENASE-RELATED"/>
    <property type="match status" value="1"/>
</dbReference>
<dbReference type="Proteomes" id="UP000295547">
    <property type="component" value="Unassembled WGS sequence"/>
</dbReference>
<dbReference type="GO" id="GO:0055130">
    <property type="term" value="P:D-alanine catabolic process"/>
    <property type="evidence" value="ECO:0007669"/>
    <property type="project" value="TreeGrafter"/>
</dbReference>
<accession>A0A4R3RHU4</accession>
<proteinExistence type="inferred from homology"/>
<dbReference type="InterPro" id="IPR036188">
    <property type="entry name" value="FAD/NAD-bd_sf"/>
</dbReference>
<dbReference type="GO" id="GO:0008718">
    <property type="term" value="F:D-amino-acid dehydrogenase activity"/>
    <property type="evidence" value="ECO:0007669"/>
    <property type="project" value="TreeGrafter"/>
</dbReference>
<sequence>MPRTSTQPFIPARSVPCRGVRQQFRSAFMSPLLKQIPSDQGIPAKADAVVIGGGIIGATAAFFLAERGLSVALVEKGRVGCEQSSRNWGWCRQQNRDERELPLSGVALRLWGEFESKIGEDVGFRRCGLLYATDNPKQLAEWESWREIAQRFNVSTRMLSAKEAATAIPANGRRWLGGVHSIDDGKGEPSIAAPAIAEGARKRGATIHQECAARGLDLTNGTVSGVITEKGLIRTEAVLCAGGAWTSMFCRQHGILFPQASVRQTALRTKPTADLGEALYTPEVALTRRLDGSYTLAISGRAMLDITPQGLRYARWFMPMFVKRLKAVQFGIGESFFRGPEAFGGWNGRGTSPFEKTRILDPSPNRRTAASILKRVKELFPALAGIEIADSWGAYVDFTPDAVPVISPAEGVNGLYLAAGCSGHGFGLGPGIGRLAADLVANDTPCVDPTPFRLSRLLDGSKVKVGAI</sequence>